<accession>A0A061RN13</accession>
<evidence type="ECO:0000313" key="2">
    <source>
        <dbReference type="EMBL" id="JAC72055.1"/>
    </source>
</evidence>
<name>A0A061RN13_9CHLO</name>
<feature type="region of interest" description="Disordered" evidence="1">
    <location>
        <begin position="42"/>
        <end position="67"/>
    </location>
</feature>
<reference evidence="2" key="1">
    <citation type="submission" date="2014-05" db="EMBL/GenBank/DDBJ databases">
        <title>The transcriptome of the halophilic microalga Tetraselmis sp. GSL018 isolated from the Great Salt Lake, Utah.</title>
        <authorList>
            <person name="Jinkerson R.E."/>
            <person name="D'Adamo S."/>
            <person name="Posewitz M.C."/>
        </authorList>
    </citation>
    <scope>NUCLEOTIDE SEQUENCE</scope>
    <source>
        <strain evidence="2">GSL018</strain>
    </source>
</reference>
<dbReference type="EMBL" id="GBEZ01013981">
    <property type="protein sequence ID" value="JAC72055.1"/>
    <property type="molecule type" value="Transcribed_RNA"/>
</dbReference>
<sequence>MKTKHTNTSGYQIQSAKRYDFLENFVGLSAKKIMFNQRIGRCRAQKGKGRPSSWKSNLKATSTHNNA</sequence>
<proteinExistence type="predicted"/>
<feature type="compositionally biased region" description="Polar residues" evidence="1">
    <location>
        <begin position="53"/>
        <end position="67"/>
    </location>
</feature>
<gene>
    <name evidence="2" type="ORF">TSPGSL018_585</name>
</gene>
<dbReference type="AlphaFoldDB" id="A0A061RN13"/>
<protein>
    <submittedName>
        <fullName evidence="2">Uncharacterized protein</fullName>
    </submittedName>
</protein>
<evidence type="ECO:0000256" key="1">
    <source>
        <dbReference type="SAM" id="MobiDB-lite"/>
    </source>
</evidence>
<organism evidence="2">
    <name type="scientific">Tetraselmis sp. GSL018</name>
    <dbReference type="NCBI Taxonomy" id="582737"/>
    <lineage>
        <taxon>Eukaryota</taxon>
        <taxon>Viridiplantae</taxon>
        <taxon>Chlorophyta</taxon>
        <taxon>core chlorophytes</taxon>
        <taxon>Chlorodendrophyceae</taxon>
        <taxon>Chlorodendrales</taxon>
        <taxon>Chlorodendraceae</taxon>
        <taxon>Tetraselmis</taxon>
    </lineage>
</organism>